<dbReference type="Gene3D" id="1.10.260.40">
    <property type="entry name" value="lambda repressor-like DNA-binding domains"/>
    <property type="match status" value="1"/>
</dbReference>
<evidence type="ECO:0000313" key="3">
    <source>
        <dbReference type="Proteomes" id="UP000199223"/>
    </source>
</evidence>
<gene>
    <name evidence="2" type="ORF">SAMN04488058_1427</name>
</gene>
<dbReference type="AlphaFoldDB" id="A0A1H7CUU6"/>
<evidence type="ECO:0000259" key="1">
    <source>
        <dbReference type="PROSITE" id="PS50943"/>
    </source>
</evidence>
<dbReference type="InterPro" id="IPR001387">
    <property type="entry name" value="Cro/C1-type_HTH"/>
</dbReference>
<accession>A0A1H7CUU6</accession>
<dbReference type="OrthoDB" id="129597at2"/>
<dbReference type="EMBL" id="FNZA01000042">
    <property type="protein sequence ID" value="SEJ93428.1"/>
    <property type="molecule type" value="Genomic_DNA"/>
</dbReference>
<proteinExistence type="predicted"/>
<dbReference type="RefSeq" id="WP_092265865.1">
    <property type="nucleotide sequence ID" value="NZ_FNZA01000042.1"/>
</dbReference>
<reference evidence="3" key="1">
    <citation type="submission" date="2016-10" db="EMBL/GenBank/DDBJ databases">
        <authorList>
            <person name="Varghese N."/>
            <person name="Submissions S."/>
        </authorList>
    </citation>
    <scope>NUCLEOTIDE SEQUENCE [LARGE SCALE GENOMIC DNA]</scope>
    <source>
        <strain evidence="3">CGMCC 1.10218</strain>
    </source>
</reference>
<dbReference type="InterPro" id="IPR039554">
    <property type="entry name" value="HigA2-like_HTH"/>
</dbReference>
<dbReference type="STRING" id="856736.SAMN04488058_1427"/>
<keyword evidence="3" id="KW-1185">Reference proteome</keyword>
<dbReference type="GO" id="GO:0003677">
    <property type="term" value="F:DNA binding"/>
    <property type="evidence" value="ECO:0007669"/>
    <property type="project" value="InterPro"/>
</dbReference>
<protein>
    <submittedName>
        <fullName evidence="2">Helix-turn-helix domain-containing protein</fullName>
    </submittedName>
</protein>
<dbReference type="Pfam" id="PF13744">
    <property type="entry name" value="HTH_37"/>
    <property type="match status" value="1"/>
</dbReference>
<organism evidence="2 3">
    <name type="scientific">Deinococcus reticulitermitis</name>
    <dbReference type="NCBI Taxonomy" id="856736"/>
    <lineage>
        <taxon>Bacteria</taxon>
        <taxon>Thermotogati</taxon>
        <taxon>Deinococcota</taxon>
        <taxon>Deinococci</taxon>
        <taxon>Deinococcales</taxon>
        <taxon>Deinococcaceae</taxon>
        <taxon>Deinococcus</taxon>
    </lineage>
</organism>
<dbReference type="InterPro" id="IPR010982">
    <property type="entry name" value="Lambda_DNA-bd_dom_sf"/>
</dbReference>
<dbReference type="PROSITE" id="PS50943">
    <property type="entry name" value="HTH_CROC1"/>
    <property type="match status" value="1"/>
</dbReference>
<dbReference type="SUPFAM" id="SSF47413">
    <property type="entry name" value="lambda repressor-like DNA-binding domains"/>
    <property type="match status" value="1"/>
</dbReference>
<feature type="domain" description="HTH cro/C1-type" evidence="1">
    <location>
        <begin position="33"/>
        <end position="86"/>
    </location>
</feature>
<evidence type="ECO:0000313" key="2">
    <source>
        <dbReference type="EMBL" id="SEJ93428.1"/>
    </source>
</evidence>
<name>A0A1H7CUU6_9DEIO</name>
<sequence length="101" mass="11538">MAKKWSDLKAQMAPERQARIDARTEALQLEMDLAELRRTRDLTQSAVAEVLEKEQAAISKIEGREDMFLSTLREYVRALGGELKLIASFPDAEIQIHPSRR</sequence>
<dbReference type="Proteomes" id="UP000199223">
    <property type="component" value="Unassembled WGS sequence"/>
</dbReference>